<keyword evidence="5" id="KW-0813">Transport</keyword>
<dbReference type="KEGG" id="knv:Pan216_00070"/>
<dbReference type="GO" id="GO:0006813">
    <property type="term" value="P:potassium ion transport"/>
    <property type="evidence" value="ECO:0007669"/>
    <property type="project" value="InterPro"/>
</dbReference>
<feature type="domain" description="RCK C-terminal" evidence="4">
    <location>
        <begin position="277"/>
        <end position="363"/>
    </location>
</feature>
<dbReference type="SUPFAM" id="SSF116726">
    <property type="entry name" value="TrkA C-terminal domain-like"/>
    <property type="match status" value="1"/>
</dbReference>
<keyword evidence="5" id="KW-0407">Ion channel</keyword>
<organism evidence="5 6">
    <name type="scientific">Kolteria novifilia</name>
    <dbReference type="NCBI Taxonomy" id="2527975"/>
    <lineage>
        <taxon>Bacteria</taxon>
        <taxon>Pseudomonadati</taxon>
        <taxon>Planctomycetota</taxon>
        <taxon>Planctomycetia</taxon>
        <taxon>Kolteriales</taxon>
        <taxon>Kolteriaceae</taxon>
        <taxon>Kolteria</taxon>
    </lineage>
</organism>
<keyword evidence="2" id="KW-0812">Transmembrane</keyword>
<dbReference type="SUPFAM" id="SSF81324">
    <property type="entry name" value="Voltage-gated potassium channels"/>
    <property type="match status" value="1"/>
</dbReference>
<dbReference type="Gene3D" id="3.30.70.1450">
    <property type="entry name" value="Regulator of K+ conductance, C-terminal domain"/>
    <property type="match status" value="1"/>
</dbReference>
<dbReference type="PANTHER" id="PTHR43833:SF9">
    <property type="entry name" value="POTASSIUM CHANNEL PROTEIN YUGO-RELATED"/>
    <property type="match status" value="1"/>
</dbReference>
<evidence type="ECO:0000259" key="3">
    <source>
        <dbReference type="PROSITE" id="PS51201"/>
    </source>
</evidence>
<feature type="domain" description="RCK N-terminal" evidence="3">
    <location>
        <begin position="138"/>
        <end position="254"/>
    </location>
</feature>
<evidence type="ECO:0000256" key="2">
    <source>
        <dbReference type="SAM" id="Phobius"/>
    </source>
</evidence>
<protein>
    <submittedName>
        <fullName evidence="5">Voltage-gated potassium channel Kch</fullName>
    </submittedName>
</protein>
<dbReference type="InterPro" id="IPR036721">
    <property type="entry name" value="RCK_C_sf"/>
</dbReference>
<gene>
    <name evidence="5" type="primary">kch</name>
    <name evidence="5" type="ORF">Pan216_00070</name>
</gene>
<dbReference type="PANTHER" id="PTHR43833">
    <property type="entry name" value="POTASSIUM CHANNEL PROTEIN 2-RELATED-RELATED"/>
    <property type="match status" value="1"/>
</dbReference>
<accession>A0A518AWX2</accession>
<dbReference type="Pfam" id="PF07885">
    <property type="entry name" value="Ion_trans_2"/>
    <property type="match status" value="1"/>
</dbReference>
<dbReference type="InterPro" id="IPR013099">
    <property type="entry name" value="K_chnl_dom"/>
</dbReference>
<evidence type="ECO:0000256" key="1">
    <source>
        <dbReference type="ARBA" id="ARBA00004651"/>
    </source>
</evidence>
<dbReference type="PROSITE" id="PS51202">
    <property type="entry name" value="RCK_C"/>
    <property type="match status" value="1"/>
</dbReference>
<feature type="transmembrane region" description="Helical" evidence="2">
    <location>
        <begin position="42"/>
        <end position="61"/>
    </location>
</feature>
<dbReference type="InterPro" id="IPR003148">
    <property type="entry name" value="RCK_N"/>
</dbReference>
<evidence type="ECO:0000313" key="5">
    <source>
        <dbReference type="EMBL" id="QDU59180.1"/>
    </source>
</evidence>
<dbReference type="Gene3D" id="1.10.287.70">
    <property type="match status" value="1"/>
</dbReference>
<evidence type="ECO:0000259" key="4">
    <source>
        <dbReference type="PROSITE" id="PS51202"/>
    </source>
</evidence>
<feature type="transmembrane region" description="Helical" evidence="2">
    <location>
        <begin position="67"/>
        <end position="83"/>
    </location>
</feature>
<dbReference type="GO" id="GO:0005886">
    <property type="term" value="C:plasma membrane"/>
    <property type="evidence" value="ECO:0007669"/>
    <property type="project" value="UniProtKB-SubCell"/>
</dbReference>
<dbReference type="Pfam" id="PF02080">
    <property type="entry name" value="TrkA_C"/>
    <property type="match status" value="1"/>
</dbReference>
<dbReference type="Pfam" id="PF02254">
    <property type="entry name" value="TrkA_N"/>
    <property type="match status" value="1"/>
</dbReference>
<dbReference type="RefSeq" id="WP_145253175.1">
    <property type="nucleotide sequence ID" value="NZ_CP036279.1"/>
</dbReference>
<dbReference type="GO" id="GO:0008324">
    <property type="term" value="F:monoatomic cation transmembrane transporter activity"/>
    <property type="evidence" value="ECO:0007669"/>
    <property type="project" value="InterPro"/>
</dbReference>
<dbReference type="InterPro" id="IPR050721">
    <property type="entry name" value="Trk_Ktr_HKT_K-transport"/>
</dbReference>
<name>A0A518AWX2_9BACT</name>
<sequence>MPERPPGLDSREYSSVHPSLMMTGSWAHWVPQDPYRRLRRGIFALVFTSVTGVAAYVMLAGLSFVEAFYMLIITISTVGYGEIGPISPWARAVNCYVILVGITAGAYTFGGLVQMMAEGHIEQFVAGASKNRRIEGLRDHHIICGYGRMGELICEHLAKRNKLFVLVEFDPLRASAASVNNYLCVTGDATEEETLRRAGIKRARSLVCVLPSDADNVFVTLTGRDMNPNLFITSRAEQPATEKKLLQAGADRVVAPQVIGAQHITNLLFRPTTVDILELVTGRQSVDLELTELTIPEGGIIHGQTLAQAEIRRKTGVIVVAIKRTDGELLVNPDSHIALYSGDTIVILGKRENIDSFSRQFAT</sequence>
<keyword evidence="2" id="KW-1133">Transmembrane helix</keyword>
<dbReference type="OrthoDB" id="9785285at2"/>
<dbReference type="Proteomes" id="UP000317093">
    <property type="component" value="Chromosome"/>
</dbReference>
<dbReference type="InterPro" id="IPR006037">
    <property type="entry name" value="RCK_C"/>
</dbReference>
<keyword evidence="2" id="KW-0472">Membrane</keyword>
<dbReference type="SUPFAM" id="SSF51735">
    <property type="entry name" value="NAD(P)-binding Rossmann-fold domains"/>
    <property type="match status" value="1"/>
</dbReference>
<proteinExistence type="predicted"/>
<dbReference type="Gene3D" id="3.40.50.720">
    <property type="entry name" value="NAD(P)-binding Rossmann-like Domain"/>
    <property type="match status" value="1"/>
</dbReference>
<reference evidence="5 6" key="1">
    <citation type="submission" date="2019-02" db="EMBL/GenBank/DDBJ databases">
        <title>Deep-cultivation of Planctomycetes and their phenomic and genomic characterization uncovers novel biology.</title>
        <authorList>
            <person name="Wiegand S."/>
            <person name="Jogler M."/>
            <person name="Boedeker C."/>
            <person name="Pinto D."/>
            <person name="Vollmers J."/>
            <person name="Rivas-Marin E."/>
            <person name="Kohn T."/>
            <person name="Peeters S.H."/>
            <person name="Heuer A."/>
            <person name="Rast P."/>
            <person name="Oberbeckmann S."/>
            <person name="Bunk B."/>
            <person name="Jeske O."/>
            <person name="Meyerdierks A."/>
            <person name="Storesund J.E."/>
            <person name="Kallscheuer N."/>
            <person name="Luecker S."/>
            <person name="Lage O.M."/>
            <person name="Pohl T."/>
            <person name="Merkel B.J."/>
            <person name="Hornburger P."/>
            <person name="Mueller R.-W."/>
            <person name="Bruemmer F."/>
            <person name="Labrenz M."/>
            <person name="Spormann A.M."/>
            <person name="Op den Camp H."/>
            <person name="Overmann J."/>
            <person name="Amann R."/>
            <person name="Jetten M.S.M."/>
            <person name="Mascher T."/>
            <person name="Medema M.H."/>
            <person name="Devos D.P."/>
            <person name="Kaster A.-K."/>
            <person name="Ovreas L."/>
            <person name="Rohde M."/>
            <person name="Galperin M.Y."/>
            <person name="Jogler C."/>
        </authorList>
    </citation>
    <scope>NUCLEOTIDE SEQUENCE [LARGE SCALE GENOMIC DNA]</scope>
    <source>
        <strain evidence="5 6">Pan216</strain>
    </source>
</reference>
<dbReference type="AlphaFoldDB" id="A0A518AWX2"/>
<comment type="subcellular location">
    <subcellularLocation>
        <location evidence="1">Cell membrane</location>
        <topology evidence="1">Multi-pass membrane protein</topology>
    </subcellularLocation>
</comment>
<dbReference type="InterPro" id="IPR036291">
    <property type="entry name" value="NAD(P)-bd_dom_sf"/>
</dbReference>
<dbReference type="PROSITE" id="PS51201">
    <property type="entry name" value="RCK_N"/>
    <property type="match status" value="1"/>
</dbReference>
<keyword evidence="5" id="KW-0406">Ion transport</keyword>
<dbReference type="EMBL" id="CP036279">
    <property type="protein sequence ID" value="QDU59180.1"/>
    <property type="molecule type" value="Genomic_DNA"/>
</dbReference>
<keyword evidence="6" id="KW-1185">Reference proteome</keyword>
<evidence type="ECO:0000313" key="6">
    <source>
        <dbReference type="Proteomes" id="UP000317093"/>
    </source>
</evidence>
<feature type="transmembrane region" description="Helical" evidence="2">
    <location>
        <begin position="95"/>
        <end position="117"/>
    </location>
</feature>